<evidence type="ECO:0000256" key="3">
    <source>
        <dbReference type="ARBA" id="ARBA00004370"/>
    </source>
</evidence>
<dbReference type="FunCoup" id="D8TAH5">
    <property type="interactions" value="5684"/>
</dbReference>
<feature type="domain" description="Peptidase M16 C-terminal" evidence="12">
    <location>
        <begin position="248"/>
        <end position="431"/>
    </location>
</feature>
<evidence type="ECO:0000256" key="5">
    <source>
        <dbReference type="ARBA" id="ARBA00022946"/>
    </source>
</evidence>
<dbReference type="STRING" id="88036.D8TAH5"/>
<evidence type="ECO:0000259" key="12">
    <source>
        <dbReference type="Pfam" id="PF05193"/>
    </source>
</evidence>
<comment type="function">
    <text evidence="1">Substrate recognition and binding subunit of the essential mitochondrial processing protease (MPP), which cleaves the mitochondrial sequence off newly imported precursors proteins.</text>
</comment>
<evidence type="ECO:0000256" key="6">
    <source>
        <dbReference type="ARBA" id="ARBA00023128"/>
    </source>
</evidence>
<keyword evidence="14" id="KW-1185">Reference proteome</keyword>
<dbReference type="Pfam" id="PF00675">
    <property type="entry name" value="Peptidase_M16"/>
    <property type="match status" value="1"/>
</dbReference>
<evidence type="ECO:0000256" key="4">
    <source>
        <dbReference type="ARBA" id="ARBA00007261"/>
    </source>
</evidence>
<dbReference type="InParanoid" id="D8TAH5"/>
<evidence type="ECO:0000256" key="7">
    <source>
        <dbReference type="ARBA" id="ARBA00023136"/>
    </source>
</evidence>
<protein>
    <recommendedName>
        <fullName evidence="8">Alpha-MPP</fullName>
    </recommendedName>
    <alternativeName>
        <fullName evidence="9">Inactive zinc metalloprotease alpha</fullName>
    </alternativeName>
</protein>
<dbReference type="Pfam" id="PF05193">
    <property type="entry name" value="Peptidase_M16_C"/>
    <property type="match status" value="1"/>
</dbReference>
<dbReference type="FunFam" id="3.30.830.10:FF:000022">
    <property type="entry name" value="mitochondrial-processing peptidase subunit alpha"/>
    <property type="match status" value="1"/>
</dbReference>
<evidence type="ECO:0000256" key="9">
    <source>
        <dbReference type="ARBA" id="ARBA00032315"/>
    </source>
</evidence>
<evidence type="ECO:0000313" key="13">
    <source>
        <dbReference type="EMBL" id="EFJ06291.1"/>
    </source>
</evidence>
<dbReference type="InterPro" id="IPR001431">
    <property type="entry name" value="Pept_M16_Zn_BS"/>
</dbReference>
<feature type="domain" description="Peptidase M16 N-terminal" evidence="11">
    <location>
        <begin position="96"/>
        <end position="238"/>
    </location>
</feature>
<proteinExistence type="inferred from homology"/>
<dbReference type="InterPro" id="IPR011249">
    <property type="entry name" value="Metalloenz_LuxS/M16"/>
</dbReference>
<dbReference type="KEGG" id="smo:SELMODRAFT_448827"/>
<dbReference type="GO" id="GO:0006508">
    <property type="term" value="P:proteolysis"/>
    <property type="evidence" value="ECO:0007669"/>
    <property type="project" value="InterPro"/>
</dbReference>
<reference evidence="13 14" key="1">
    <citation type="journal article" date="2011" name="Science">
        <title>The Selaginella genome identifies genetic changes associated with the evolution of vascular plants.</title>
        <authorList>
            <person name="Banks J.A."/>
            <person name="Nishiyama T."/>
            <person name="Hasebe M."/>
            <person name="Bowman J.L."/>
            <person name="Gribskov M."/>
            <person name="dePamphilis C."/>
            <person name="Albert V.A."/>
            <person name="Aono N."/>
            <person name="Aoyama T."/>
            <person name="Ambrose B.A."/>
            <person name="Ashton N.W."/>
            <person name="Axtell M.J."/>
            <person name="Barker E."/>
            <person name="Barker M.S."/>
            <person name="Bennetzen J.L."/>
            <person name="Bonawitz N.D."/>
            <person name="Chapple C."/>
            <person name="Cheng C."/>
            <person name="Correa L.G."/>
            <person name="Dacre M."/>
            <person name="DeBarry J."/>
            <person name="Dreyer I."/>
            <person name="Elias M."/>
            <person name="Engstrom E.M."/>
            <person name="Estelle M."/>
            <person name="Feng L."/>
            <person name="Finet C."/>
            <person name="Floyd S.K."/>
            <person name="Frommer W.B."/>
            <person name="Fujita T."/>
            <person name="Gramzow L."/>
            <person name="Gutensohn M."/>
            <person name="Harholt J."/>
            <person name="Hattori M."/>
            <person name="Heyl A."/>
            <person name="Hirai T."/>
            <person name="Hiwatashi Y."/>
            <person name="Ishikawa M."/>
            <person name="Iwata M."/>
            <person name="Karol K.G."/>
            <person name="Koehler B."/>
            <person name="Kolukisaoglu U."/>
            <person name="Kubo M."/>
            <person name="Kurata T."/>
            <person name="Lalonde S."/>
            <person name="Li K."/>
            <person name="Li Y."/>
            <person name="Litt A."/>
            <person name="Lyons E."/>
            <person name="Manning G."/>
            <person name="Maruyama T."/>
            <person name="Michael T.P."/>
            <person name="Mikami K."/>
            <person name="Miyazaki S."/>
            <person name="Morinaga S."/>
            <person name="Murata T."/>
            <person name="Mueller-Roeber B."/>
            <person name="Nelson D.R."/>
            <person name="Obara M."/>
            <person name="Oguri Y."/>
            <person name="Olmstead R.G."/>
            <person name="Onodera N."/>
            <person name="Petersen B.L."/>
            <person name="Pils B."/>
            <person name="Prigge M."/>
            <person name="Rensing S.A."/>
            <person name="Riano-Pachon D.M."/>
            <person name="Roberts A.W."/>
            <person name="Sato Y."/>
            <person name="Scheller H.V."/>
            <person name="Schulz B."/>
            <person name="Schulz C."/>
            <person name="Shakirov E.V."/>
            <person name="Shibagaki N."/>
            <person name="Shinohara N."/>
            <person name="Shippen D.E."/>
            <person name="Soerensen I."/>
            <person name="Sotooka R."/>
            <person name="Sugimoto N."/>
            <person name="Sugita M."/>
            <person name="Sumikawa N."/>
            <person name="Tanurdzic M."/>
            <person name="Theissen G."/>
            <person name="Ulvskov P."/>
            <person name="Wakazuki S."/>
            <person name="Weng J.K."/>
            <person name="Willats W.W."/>
            <person name="Wipf D."/>
            <person name="Wolf P.G."/>
            <person name="Yang L."/>
            <person name="Zimmer A.D."/>
            <person name="Zhu Q."/>
            <person name="Mitros T."/>
            <person name="Hellsten U."/>
            <person name="Loque D."/>
            <person name="Otillar R."/>
            <person name="Salamov A."/>
            <person name="Schmutz J."/>
            <person name="Shapiro H."/>
            <person name="Lindquist E."/>
            <person name="Lucas S."/>
            <person name="Rokhsar D."/>
            <person name="Grigoriev I.V."/>
        </authorList>
    </citation>
    <scope>NUCLEOTIDE SEQUENCE [LARGE SCALE GENOMIC DNA]</scope>
</reference>
<dbReference type="SUPFAM" id="SSF63411">
    <property type="entry name" value="LuxS/MPP-like metallohydrolase"/>
    <property type="match status" value="2"/>
</dbReference>
<dbReference type="GO" id="GO:0016020">
    <property type="term" value="C:membrane"/>
    <property type="evidence" value="ECO:0007669"/>
    <property type="project" value="UniProtKB-SubCell"/>
</dbReference>
<evidence type="ECO:0000313" key="14">
    <source>
        <dbReference type="Proteomes" id="UP000001514"/>
    </source>
</evidence>
<evidence type="ECO:0000256" key="1">
    <source>
        <dbReference type="ARBA" id="ARBA00002123"/>
    </source>
</evidence>
<keyword evidence="7" id="KW-0472">Membrane</keyword>
<dbReference type="Gene3D" id="3.30.830.10">
    <property type="entry name" value="Metalloenzyme, LuxS/M16 peptidase-like"/>
    <property type="match status" value="2"/>
</dbReference>
<dbReference type="InterPro" id="IPR011765">
    <property type="entry name" value="Pept_M16_N"/>
</dbReference>
<dbReference type="OMA" id="YEHATNA"/>
<sequence length="512" mass="56024">MKKARRLGEAALDTWRSISTSRVSKQALAARTAAAEEPKGKGLLSWFQRKKKKGLLSDLPTLYEPLPGVKLPLDLDDGFALPVETKITKLANGLTVASENTMGPTATIGVYVDSGSSHETPFNSGVSHILERMAFKSTRNRTHLRLVREAEAIGGNVLASASREQMSYTGDVIRSFVPEIVELLADSIRNPAFHDWEIKEQVDILREEIQEMAKDPQAMLLEALHPAGYKGPLGKALVTSESSLDRIDSRALHEFVAANYTASRMVFAGSGVEHDYFLSLVKPLFEDMPLVAPPEPVKSEYVGGEWRLQGESDTTSVSIAFEIPGGWRNERDAVMATVLQSLLGGGGSFSSGGPGKGVHSRLYTRVLAVHPKVENFTAFTSVYNDTGLFGIHASSEHKFVGELVDLIGDELISVAEPGEVDEIELERAKNATVSLVLMNLESRVVVNEDIGRQILTYGCRKPAKEFIDTVRELTLDDIRKVAEKIISTPVTMACYGDVKRVPLLDKVSSQFQ</sequence>
<dbReference type="PANTHER" id="PTHR11851">
    <property type="entry name" value="METALLOPROTEASE"/>
    <property type="match status" value="1"/>
</dbReference>
<organism evidence="14">
    <name type="scientific">Selaginella moellendorffii</name>
    <name type="common">Spikemoss</name>
    <dbReference type="NCBI Taxonomy" id="88036"/>
    <lineage>
        <taxon>Eukaryota</taxon>
        <taxon>Viridiplantae</taxon>
        <taxon>Streptophyta</taxon>
        <taxon>Embryophyta</taxon>
        <taxon>Tracheophyta</taxon>
        <taxon>Lycopodiopsida</taxon>
        <taxon>Selaginellales</taxon>
        <taxon>Selaginellaceae</taxon>
        <taxon>Selaginella</taxon>
    </lineage>
</organism>
<dbReference type="GO" id="GO:0005739">
    <property type="term" value="C:mitochondrion"/>
    <property type="evidence" value="ECO:0000318"/>
    <property type="project" value="GO_Central"/>
</dbReference>
<dbReference type="Proteomes" id="UP000001514">
    <property type="component" value="Unassembled WGS sequence"/>
</dbReference>
<evidence type="ECO:0000256" key="2">
    <source>
        <dbReference type="ARBA" id="ARBA00004173"/>
    </source>
</evidence>
<accession>D8TAH5</accession>
<comment type="similarity">
    <text evidence="4 10">Belongs to the peptidase M16 family.</text>
</comment>
<dbReference type="GO" id="GO:0004222">
    <property type="term" value="F:metalloendopeptidase activity"/>
    <property type="evidence" value="ECO:0007669"/>
    <property type="project" value="InterPro"/>
</dbReference>
<dbReference type="HOGENOM" id="CLU_009902_5_1_1"/>
<dbReference type="GO" id="GO:0046872">
    <property type="term" value="F:metal ion binding"/>
    <property type="evidence" value="ECO:0007669"/>
    <property type="project" value="InterPro"/>
</dbReference>
<keyword evidence="6" id="KW-0496">Mitochondrion</keyword>
<keyword evidence="5" id="KW-0809">Transit peptide</keyword>
<name>D8TAH5_SELML</name>
<comment type="subcellular location">
    <subcellularLocation>
        <location evidence="3">Membrane</location>
    </subcellularLocation>
    <subcellularLocation>
        <location evidence="2">Mitochondrion</location>
    </subcellularLocation>
</comment>
<dbReference type="InterPro" id="IPR050361">
    <property type="entry name" value="MPP/UQCRC_Complex"/>
</dbReference>
<dbReference type="PANTHER" id="PTHR11851:SF49">
    <property type="entry name" value="MITOCHONDRIAL-PROCESSING PEPTIDASE SUBUNIT ALPHA"/>
    <property type="match status" value="1"/>
</dbReference>
<dbReference type="PROSITE" id="PS00143">
    <property type="entry name" value="INSULINASE"/>
    <property type="match status" value="1"/>
</dbReference>
<evidence type="ECO:0000256" key="8">
    <source>
        <dbReference type="ARBA" id="ARBA00030006"/>
    </source>
</evidence>
<evidence type="ECO:0000256" key="10">
    <source>
        <dbReference type="RuleBase" id="RU004447"/>
    </source>
</evidence>
<dbReference type="FunFam" id="3.30.830.10:FF:000008">
    <property type="entry name" value="Mitochondrial-processing peptidase subunit beta"/>
    <property type="match status" value="1"/>
</dbReference>
<dbReference type="InterPro" id="IPR007863">
    <property type="entry name" value="Peptidase_M16_C"/>
</dbReference>
<dbReference type="AlphaFoldDB" id="D8TAH5"/>
<dbReference type="EMBL" id="GL377703">
    <property type="protein sequence ID" value="EFJ06291.1"/>
    <property type="molecule type" value="Genomic_DNA"/>
</dbReference>
<gene>
    <name evidence="13" type="ORF">SELMODRAFT_448827</name>
</gene>
<dbReference type="OrthoDB" id="10251424at2759"/>
<evidence type="ECO:0000259" key="11">
    <source>
        <dbReference type="Pfam" id="PF00675"/>
    </source>
</evidence>
<dbReference type="eggNOG" id="KOG2067">
    <property type="taxonomic scope" value="Eukaryota"/>
</dbReference>
<dbReference type="Gramene" id="EFJ06291">
    <property type="protein sequence ID" value="EFJ06291"/>
    <property type="gene ID" value="SELMODRAFT_448827"/>
</dbReference>